<dbReference type="GO" id="GO:0034398">
    <property type="term" value="P:telomere tethering at nuclear periphery"/>
    <property type="evidence" value="ECO:0007669"/>
    <property type="project" value="TreeGrafter"/>
</dbReference>
<dbReference type="Gene3D" id="1.10.10.2360">
    <property type="match status" value="2"/>
</dbReference>
<evidence type="ECO:0000256" key="5">
    <source>
        <dbReference type="ARBA" id="ARBA00022927"/>
    </source>
</evidence>
<dbReference type="Pfam" id="PF21240">
    <property type="entry name" value="Nup98_GLEBS"/>
    <property type="match status" value="1"/>
</dbReference>
<feature type="region of interest" description="Disordered" evidence="9">
    <location>
        <begin position="454"/>
        <end position="475"/>
    </location>
</feature>
<keyword evidence="11" id="KW-1185">Reference proteome</keyword>
<dbReference type="GO" id="GO:0000973">
    <property type="term" value="P:post-transcriptional tethering of RNA polymerase II gene DNA at nuclear periphery"/>
    <property type="evidence" value="ECO:0007669"/>
    <property type="project" value="TreeGrafter"/>
</dbReference>
<evidence type="ECO:0008006" key="12">
    <source>
        <dbReference type="Google" id="ProtNLM"/>
    </source>
</evidence>
<dbReference type="GO" id="GO:0003723">
    <property type="term" value="F:RNA binding"/>
    <property type="evidence" value="ECO:0007669"/>
    <property type="project" value="TreeGrafter"/>
</dbReference>
<name>A0AAP0NBK1_LIQFO</name>
<evidence type="ECO:0000256" key="2">
    <source>
        <dbReference type="ARBA" id="ARBA00008926"/>
    </source>
</evidence>
<evidence type="ECO:0000256" key="7">
    <source>
        <dbReference type="ARBA" id="ARBA00023132"/>
    </source>
</evidence>
<dbReference type="PANTHER" id="PTHR23198">
    <property type="entry name" value="NUCLEOPORIN"/>
    <property type="match status" value="1"/>
</dbReference>
<dbReference type="InterPro" id="IPR037665">
    <property type="entry name" value="Nucleoporin_S59-like"/>
</dbReference>
<keyword evidence="8" id="KW-0539">Nucleus</keyword>
<feature type="compositionally biased region" description="Polar residues" evidence="9">
    <location>
        <begin position="510"/>
        <end position="523"/>
    </location>
</feature>
<evidence type="ECO:0000256" key="4">
    <source>
        <dbReference type="ARBA" id="ARBA00022816"/>
    </source>
</evidence>
<keyword evidence="6" id="KW-0811">Translocation</keyword>
<feature type="compositionally biased region" description="Polar residues" evidence="9">
    <location>
        <begin position="454"/>
        <end position="472"/>
    </location>
</feature>
<evidence type="ECO:0000313" key="10">
    <source>
        <dbReference type="EMBL" id="KAK9268039.1"/>
    </source>
</evidence>
<evidence type="ECO:0000256" key="6">
    <source>
        <dbReference type="ARBA" id="ARBA00023010"/>
    </source>
</evidence>
<evidence type="ECO:0000313" key="11">
    <source>
        <dbReference type="Proteomes" id="UP001415857"/>
    </source>
</evidence>
<evidence type="ECO:0000256" key="1">
    <source>
        <dbReference type="ARBA" id="ARBA00004567"/>
    </source>
</evidence>
<accession>A0AAP0NBK1</accession>
<evidence type="ECO:0000256" key="3">
    <source>
        <dbReference type="ARBA" id="ARBA00022448"/>
    </source>
</evidence>
<feature type="region of interest" description="Disordered" evidence="9">
    <location>
        <begin position="510"/>
        <end position="531"/>
    </location>
</feature>
<dbReference type="GO" id="GO:0006405">
    <property type="term" value="P:RNA export from nucleus"/>
    <property type="evidence" value="ECO:0007669"/>
    <property type="project" value="TreeGrafter"/>
</dbReference>
<comment type="similarity">
    <text evidence="2">Belongs to the nucleoporin GLFG family.</text>
</comment>
<dbReference type="AlphaFoldDB" id="A0AAP0NBK1"/>
<dbReference type="GO" id="GO:0006606">
    <property type="term" value="P:protein import into nucleus"/>
    <property type="evidence" value="ECO:0007669"/>
    <property type="project" value="TreeGrafter"/>
</dbReference>
<dbReference type="GO" id="GO:0044614">
    <property type="term" value="C:nuclear pore cytoplasmic filaments"/>
    <property type="evidence" value="ECO:0007669"/>
    <property type="project" value="TreeGrafter"/>
</dbReference>
<feature type="region of interest" description="Disordered" evidence="9">
    <location>
        <begin position="155"/>
        <end position="197"/>
    </location>
</feature>
<dbReference type="FunFam" id="1.10.10.2360:FF:000001">
    <property type="entry name" value="Nuclear pore complex protein Nup98-Nup96"/>
    <property type="match status" value="1"/>
</dbReference>
<keyword evidence="5" id="KW-0653">Protein transport</keyword>
<organism evidence="10 11">
    <name type="scientific">Liquidambar formosana</name>
    <name type="common">Formosan gum</name>
    <dbReference type="NCBI Taxonomy" id="63359"/>
    <lineage>
        <taxon>Eukaryota</taxon>
        <taxon>Viridiplantae</taxon>
        <taxon>Streptophyta</taxon>
        <taxon>Embryophyta</taxon>
        <taxon>Tracheophyta</taxon>
        <taxon>Spermatophyta</taxon>
        <taxon>Magnoliopsida</taxon>
        <taxon>eudicotyledons</taxon>
        <taxon>Gunneridae</taxon>
        <taxon>Pentapetalae</taxon>
        <taxon>Saxifragales</taxon>
        <taxon>Altingiaceae</taxon>
        <taxon>Liquidambar</taxon>
    </lineage>
</organism>
<dbReference type="GO" id="GO:0008139">
    <property type="term" value="F:nuclear localization sequence binding"/>
    <property type="evidence" value="ECO:0007669"/>
    <property type="project" value="TreeGrafter"/>
</dbReference>
<dbReference type="GO" id="GO:0051028">
    <property type="term" value="P:mRNA transport"/>
    <property type="evidence" value="ECO:0007669"/>
    <property type="project" value="UniProtKB-KW"/>
</dbReference>
<dbReference type="PANTHER" id="PTHR23198:SF6">
    <property type="entry name" value="NUCLEAR PORE COMPLEX PROTEIN NUP98-NUP96"/>
    <property type="match status" value="1"/>
</dbReference>
<gene>
    <name evidence="10" type="ORF">L1049_010478</name>
</gene>
<evidence type="ECO:0000256" key="9">
    <source>
        <dbReference type="SAM" id="MobiDB-lite"/>
    </source>
</evidence>
<dbReference type="Proteomes" id="UP001415857">
    <property type="component" value="Unassembled WGS sequence"/>
</dbReference>
<keyword evidence="7" id="KW-0906">Nuclear pore complex</keyword>
<proteinExistence type="inferred from homology"/>
<sequence>MPAFGASSTPAFGSSSSPFGVSASAPAFGSSMAAFGASSTPALGSSSSCFGGSTATASASKPSFRSSMAAFGASSTTAIVSSSFGGTQTSTATFGSSAFGQSTFGGQGRGSRIMAYAATTGTNVDGMYAENFESISAMPKYEDKSHEELRWEDYQVGDRGGPKPAVGQSAGGIDSVTSTSDASGFGERSPALSSSSPFSALSSTNHFMKTSSTTPHTLGAASSPAFGASSSPSLFGAWSPPGFGSFPAIFGCDLALGAAPLLVFGLNFVNTPSVLLSAAPLFWQTNAAFAQNTTPSFGPSNMPSVSTLFQPAAPFSINNSAQTSAGSSVFGQTPAFGLSSPFGICSQTAFGANCPVSGTTHTPAFGTTITSLNGFTPTPTFGSTGTGFAVSSAPAFGFGGALAFSDAGIGTSSTPAFGTSSVPGLVASSTLPCSASSIPTFSFGSTPAFCQSTSPFRSTSQFGTTLPTSGTRISPFGAQATTATFGGTTFGQAALGGQSRGSRVMAYTTTTADGTIENPNSISGMPKYDGRSHEELRWEDYQLGDRGGPNPAADQSAGGINFGVSSGDASGFGAQSPTPSSSSPFSAITSANHFGGAASPAFGASSSPSLFGAWSSPGFGSLPSIFDYASALGAAPPLGFGLNFVNIPSLLSSIAPLFGQTNAASTQNNTFEQNTTPSFGPSNMVFQPAWPFSINNSAQSSAGSSVSSQGACAQRSLNFHPLYIGFLLLFCPLYKY</sequence>
<dbReference type="GO" id="GO:0017056">
    <property type="term" value="F:structural constituent of nuclear pore"/>
    <property type="evidence" value="ECO:0007669"/>
    <property type="project" value="TreeGrafter"/>
</dbReference>
<comment type="caution">
    <text evidence="10">The sequence shown here is derived from an EMBL/GenBank/DDBJ whole genome shotgun (WGS) entry which is preliminary data.</text>
</comment>
<evidence type="ECO:0000256" key="8">
    <source>
        <dbReference type="ARBA" id="ARBA00023242"/>
    </source>
</evidence>
<dbReference type="EMBL" id="JBBPBK010000016">
    <property type="protein sequence ID" value="KAK9268039.1"/>
    <property type="molecule type" value="Genomic_DNA"/>
</dbReference>
<comment type="subcellular location">
    <subcellularLocation>
        <location evidence="1">Nucleus</location>
        <location evidence="1">Nuclear pore complex</location>
    </subcellularLocation>
</comment>
<keyword evidence="4" id="KW-0509">mRNA transport</keyword>
<keyword evidence="3" id="KW-0813">Transport</keyword>
<protein>
    <recommendedName>
        <fullName evidence="12">Nuclear pore complex protein NUP98A-like</fullName>
    </recommendedName>
</protein>
<reference evidence="10 11" key="1">
    <citation type="journal article" date="2024" name="Plant J.">
        <title>Genome sequences and population genomics reveal climatic adaptation and genomic divergence between two closely related sweetgum species.</title>
        <authorList>
            <person name="Xu W.Q."/>
            <person name="Ren C.Q."/>
            <person name="Zhang X.Y."/>
            <person name="Comes H.P."/>
            <person name="Liu X.H."/>
            <person name="Li Y.G."/>
            <person name="Kettle C.J."/>
            <person name="Jalonen R."/>
            <person name="Gaisberger H."/>
            <person name="Ma Y.Z."/>
            <person name="Qiu Y.X."/>
        </authorList>
    </citation>
    <scope>NUCLEOTIDE SEQUENCE [LARGE SCALE GENOMIC DNA]</scope>
    <source>
        <strain evidence="10">Hangzhou</strain>
    </source>
</reference>